<feature type="compositionally biased region" description="Low complexity" evidence="2">
    <location>
        <begin position="373"/>
        <end position="386"/>
    </location>
</feature>
<keyword evidence="4" id="KW-1185">Reference proteome</keyword>
<comment type="caution">
    <text evidence="3">The sequence shown here is derived from an EMBL/GenBank/DDBJ whole genome shotgun (WGS) entry which is preliminary data.</text>
</comment>
<proteinExistence type="predicted"/>
<dbReference type="EMBL" id="MCGR01000050">
    <property type="protein sequence ID" value="ORY72735.1"/>
    <property type="molecule type" value="Genomic_DNA"/>
</dbReference>
<dbReference type="Proteomes" id="UP000193467">
    <property type="component" value="Unassembled WGS sequence"/>
</dbReference>
<feature type="region of interest" description="Disordered" evidence="2">
    <location>
        <begin position="366"/>
        <end position="386"/>
    </location>
</feature>
<evidence type="ECO:0000256" key="1">
    <source>
        <dbReference type="SAM" id="Coils"/>
    </source>
</evidence>
<dbReference type="AlphaFoldDB" id="A0A1Y2EPF4"/>
<dbReference type="OrthoDB" id="2528626at2759"/>
<accession>A0A1Y2EPF4</accession>
<sequence length="386" mass="41139">MDNPQLPSFPPPPAAPTPVAPLSFPPPPPPPAAPGPQRHSSMAASIRSWESMEPSIDDLNHEIAQVKEELTTINDSVEEIELLRDQVVESPLPASQLLHPLKQLQSSVASTGTRILSISSPLTAVSARVASLADLAAEGRAAATALEIAQAEEELEVVKLGIKDTVERIKALAFEEVKGREEARVRWEAKLRNENPSMGEDLVQGSVRQAMEGLNKKVAQLDVISYAGRFAAENPFTELAHLVDTAQNVHRSNTVSSVGSESSMPFSKLLSRAGSQTTLVGSMHTVDKYGKLESEADLESQPLQGLARGSGLGAGSSGSQEHVGPLMKKWVYFRKNWRDVLVRTGVVVAVVATVVSIIVYESLHQGDKDDDSASSSAAAVAGATAR</sequence>
<feature type="compositionally biased region" description="Pro residues" evidence="2">
    <location>
        <begin position="7"/>
        <end position="34"/>
    </location>
</feature>
<name>A0A1Y2EPF4_9BASI</name>
<keyword evidence="1" id="KW-0175">Coiled coil</keyword>
<organism evidence="3 4">
    <name type="scientific">Leucosporidium creatinivorum</name>
    <dbReference type="NCBI Taxonomy" id="106004"/>
    <lineage>
        <taxon>Eukaryota</taxon>
        <taxon>Fungi</taxon>
        <taxon>Dikarya</taxon>
        <taxon>Basidiomycota</taxon>
        <taxon>Pucciniomycotina</taxon>
        <taxon>Microbotryomycetes</taxon>
        <taxon>Leucosporidiales</taxon>
        <taxon>Leucosporidium</taxon>
    </lineage>
</organism>
<evidence type="ECO:0000313" key="3">
    <source>
        <dbReference type="EMBL" id="ORY72735.1"/>
    </source>
</evidence>
<dbReference type="InParanoid" id="A0A1Y2EPF4"/>
<evidence type="ECO:0000313" key="4">
    <source>
        <dbReference type="Proteomes" id="UP000193467"/>
    </source>
</evidence>
<protein>
    <submittedName>
        <fullName evidence="3">Uncharacterized protein</fullName>
    </submittedName>
</protein>
<gene>
    <name evidence="3" type="ORF">BCR35DRAFT_333912</name>
</gene>
<feature type="coiled-coil region" evidence="1">
    <location>
        <begin position="56"/>
        <end position="83"/>
    </location>
</feature>
<evidence type="ECO:0000256" key="2">
    <source>
        <dbReference type="SAM" id="MobiDB-lite"/>
    </source>
</evidence>
<reference evidence="3 4" key="1">
    <citation type="submission" date="2016-07" db="EMBL/GenBank/DDBJ databases">
        <title>Pervasive Adenine N6-methylation of Active Genes in Fungi.</title>
        <authorList>
            <consortium name="DOE Joint Genome Institute"/>
            <person name="Mondo S.J."/>
            <person name="Dannebaum R.O."/>
            <person name="Kuo R.C."/>
            <person name="Labutti K."/>
            <person name="Haridas S."/>
            <person name="Kuo A."/>
            <person name="Salamov A."/>
            <person name="Ahrendt S.R."/>
            <person name="Lipzen A."/>
            <person name="Sullivan W."/>
            <person name="Andreopoulos W.B."/>
            <person name="Clum A."/>
            <person name="Lindquist E."/>
            <person name="Daum C."/>
            <person name="Ramamoorthy G.K."/>
            <person name="Gryganskyi A."/>
            <person name="Culley D."/>
            <person name="Magnuson J.K."/>
            <person name="James T.Y."/>
            <person name="O'Malley M.A."/>
            <person name="Stajich J.E."/>
            <person name="Spatafora J.W."/>
            <person name="Visel A."/>
            <person name="Grigoriev I.V."/>
        </authorList>
    </citation>
    <scope>NUCLEOTIDE SEQUENCE [LARGE SCALE GENOMIC DNA]</scope>
    <source>
        <strain evidence="3 4">62-1032</strain>
    </source>
</reference>
<feature type="region of interest" description="Disordered" evidence="2">
    <location>
        <begin position="1"/>
        <end position="45"/>
    </location>
</feature>